<name>A0A109W5H3_9BACT</name>
<organism evidence="2 3">
    <name type="scientific">Desulfomicrobium orale DSM 12838</name>
    <dbReference type="NCBI Taxonomy" id="888061"/>
    <lineage>
        <taxon>Bacteria</taxon>
        <taxon>Pseudomonadati</taxon>
        <taxon>Thermodesulfobacteriota</taxon>
        <taxon>Desulfovibrionia</taxon>
        <taxon>Desulfovibrionales</taxon>
        <taxon>Desulfomicrobiaceae</taxon>
        <taxon>Desulfomicrobium</taxon>
    </lineage>
</organism>
<gene>
    <name evidence="2" type="ORF">AXF15_02320</name>
</gene>
<keyword evidence="3" id="KW-1185">Reference proteome</keyword>
<evidence type="ECO:0008006" key="4">
    <source>
        <dbReference type="Google" id="ProtNLM"/>
    </source>
</evidence>
<reference evidence="3" key="1">
    <citation type="submission" date="2016-02" db="EMBL/GenBank/DDBJ databases">
        <authorList>
            <person name="Holder M.E."/>
            <person name="Ajami N.J."/>
            <person name="Petrosino J.F."/>
        </authorList>
    </citation>
    <scope>NUCLEOTIDE SEQUENCE [LARGE SCALE GENOMIC DNA]</scope>
    <source>
        <strain evidence="3">DSM 12838</strain>
    </source>
</reference>
<evidence type="ECO:0000313" key="3">
    <source>
        <dbReference type="Proteomes" id="UP000063964"/>
    </source>
</evidence>
<dbReference type="AlphaFoldDB" id="A0A109W5H3"/>
<dbReference type="EMBL" id="CP014230">
    <property type="protein sequence ID" value="AMD92056.1"/>
    <property type="molecule type" value="Genomic_DNA"/>
</dbReference>
<dbReference type="Proteomes" id="UP000063964">
    <property type="component" value="Chromosome"/>
</dbReference>
<dbReference type="STRING" id="888061.AXF15_02320"/>
<evidence type="ECO:0000256" key="1">
    <source>
        <dbReference type="SAM" id="SignalP"/>
    </source>
</evidence>
<feature type="chain" id="PRO_5007141332" description="Outer membrane beta-barrel protein" evidence="1">
    <location>
        <begin position="20"/>
        <end position="386"/>
    </location>
</feature>
<dbReference type="KEGG" id="doa:AXF15_02320"/>
<keyword evidence="1" id="KW-0732">Signal</keyword>
<proteinExistence type="predicted"/>
<protein>
    <recommendedName>
        <fullName evidence="4">Outer membrane beta-barrel protein</fullName>
    </recommendedName>
</protein>
<dbReference type="SUPFAM" id="SSF56935">
    <property type="entry name" value="Porins"/>
    <property type="match status" value="1"/>
</dbReference>
<feature type="signal peptide" evidence="1">
    <location>
        <begin position="1"/>
        <end position="19"/>
    </location>
</feature>
<evidence type="ECO:0000313" key="2">
    <source>
        <dbReference type="EMBL" id="AMD92056.1"/>
    </source>
</evidence>
<dbReference type="RefSeq" id="WP_066602766.1">
    <property type="nucleotide sequence ID" value="NZ_CP014230.1"/>
</dbReference>
<sequence>MRPISFCAWLCAGVLFLTAVSDGLCGTMITPSVKARGTYDDSVLGKGESDLEILLSPALQVVMEGEVASLSLTGRLDAFRYAEHSEYNRDNGHAGAELGYSLSERTRLRMGVSWMRDHTVETEYAESGFVTESVPRNLYSVAPGLTVLVSERDELAVDVSAQAVDYERAAYTDYRTLGSTATWSHALRNELWRVMGQAGVYLYRFDHPGGKTDQLVLTGLAGLSWRATEMLEFQMMGGISQTMSSVNLDRGEDMEDKRLTFSGSLSATWTDEVWKLHVTADRSESPSSYGELITRDRLRAVFGRNLSERLYCSMQAAWYQSKTRGLVQDKDTQTYLLGPVARYRLGEDVTVEGGYQFIREENRVSDKTTDRNKVYLNLSMDFPTDW</sequence>
<accession>A0A109W5H3</accession>